<dbReference type="OrthoDB" id="6285742at2"/>
<name>A0A0F4PRF8_9GAMM</name>
<dbReference type="eggNOG" id="ENOG50336FY">
    <property type="taxonomic scope" value="Bacteria"/>
</dbReference>
<dbReference type="EMBL" id="JXXZ01000001">
    <property type="protein sequence ID" value="KJZ02122.1"/>
    <property type="molecule type" value="Genomic_DNA"/>
</dbReference>
<dbReference type="SUPFAM" id="SSF53850">
    <property type="entry name" value="Periplasmic binding protein-like II"/>
    <property type="match status" value="1"/>
</dbReference>
<evidence type="ECO:0000313" key="2">
    <source>
        <dbReference type="EMBL" id="KJZ02122.1"/>
    </source>
</evidence>
<protein>
    <recommendedName>
        <fullName evidence="1">Solute-binding protein family 3/N-terminal domain-containing protein</fullName>
    </recommendedName>
</protein>
<dbReference type="AlphaFoldDB" id="A0A0F4PRF8"/>
<dbReference type="GeneID" id="58226876"/>
<keyword evidence="3" id="KW-1185">Reference proteome</keyword>
<organism evidence="2 3">
    <name type="scientific">Pseudoalteromonas ruthenica</name>
    <dbReference type="NCBI Taxonomy" id="151081"/>
    <lineage>
        <taxon>Bacteria</taxon>
        <taxon>Pseudomonadati</taxon>
        <taxon>Pseudomonadota</taxon>
        <taxon>Gammaproteobacteria</taxon>
        <taxon>Alteromonadales</taxon>
        <taxon>Pseudoalteromonadaceae</taxon>
        <taxon>Pseudoalteromonas</taxon>
    </lineage>
</organism>
<evidence type="ECO:0000313" key="3">
    <source>
        <dbReference type="Proteomes" id="UP000033664"/>
    </source>
</evidence>
<comment type="caution">
    <text evidence="2">The sequence shown here is derived from an EMBL/GenBank/DDBJ whole genome shotgun (WGS) entry which is preliminary data.</text>
</comment>
<accession>A0A0F4PRF8</accession>
<feature type="domain" description="Solute-binding protein family 3/N-terminal" evidence="1">
    <location>
        <begin position="30"/>
        <end position="89"/>
    </location>
</feature>
<dbReference type="Proteomes" id="UP000033664">
    <property type="component" value="Unassembled WGS sequence"/>
</dbReference>
<dbReference type="Pfam" id="PF00497">
    <property type="entry name" value="SBP_bac_3"/>
    <property type="match status" value="1"/>
</dbReference>
<evidence type="ECO:0000259" key="1">
    <source>
        <dbReference type="Pfam" id="PF00497"/>
    </source>
</evidence>
<dbReference type="InterPro" id="IPR001638">
    <property type="entry name" value="Solute-binding_3/MltF_N"/>
</dbReference>
<reference evidence="2 3" key="1">
    <citation type="journal article" date="2015" name="BMC Genomics">
        <title>Genome mining reveals unlocked bioactive potential of marine Gram-negative bacteria.</title>
        <authorList>
            <person name="Machado H."/>
            <person name="Sonnenschein E.C."/>
            <person name="Melchiorsen J."/>
            <person name="Gram L."/>
        </authorList>
    </citation>
    <scope>NUCLEOTIDE SEQUENCE [LARGE SCALE GENOMIC DNA]</scope>
    <source>
        <strain evidence="2 3">S3137</strain>
    </source>
</reference>
<gene>
    <name evidence="2" type="ORF">TW72_00035</name>
</gene>
<sequence length="250" mass="28776">MHTLYAVSAIVLLMMQLWSSSSWGTPAPLRICFERWWPYSYVDESMQAKGIEVDLIRYALSHSGTDVIFTELPYKRCVEAVNQGKLDFTLHVDETDGLAMLDQSFVNWELTLAVAIKRQESFYEQAVQRSPIILIAEEYPYPDEVYSALKALNADIVTRSYYESTDAQAKSFFATLSDSRVDAIVVDRTWAAKIIHDFDLPVALLHNLHIEPQYIGYHPNNEKKALRLQHLLSSIPESVKKEIERRYQQP</sequence>
<dbReference type="PATRIC" id="fig|151081.8.peg.1185"/>
<dbReference type="RefSeq" id="WP_045978880.1">
    <property type="nucleotide sequence ID" value="NZ_JXXY01000005.1"/>
</dbReference>
<dbReference type="Gene3D" id="3.40.190.10">
    <property type="entry name" value="Periplasmic binding protein-like II"/>
    <property type="match status" value="2"/>
</dbReference>
<proteinExistence type="predicted"/>